<keyword evidence="1" id="KW-0812">Transmembrane</keyword>
<reference evidence="2 3" key="1">
    <citation type="journal article" date="2019" name="Nat. Ecol. Evol.">
        <title>Megaphylogeny resolves global patterns of mushroom evolution.</title>
        <authorList>
            <person name="Varga T."/>
            <person name="Krizsan K."/>
            <person name="Foldi C."/>
            <person name="Dima B."/>
            <person name="Sanchez-Garcia M."/>
            <person name="Sanchez-Ramirez S."/>
            <person name="Szollosi G.J."/>
            <person name="Szarkandi J.G."/>
            <person name="Papp V."/>
            <person name="Albert L."/>
            <person name="Andreopoulos W."/>
            <person name="Angelini C."/>
            <person name="Antonin V."/>
            <person name="Barry K.W."/>
            <person name="Bougher N.L."/>
            <person name="Buchanan P."/>
            <person name="Buyck B."/>
            <person name="Bense V."/>
            <person name="Catcheside P."/>
            <person name="Chovatia M."/>
            <person name="Cooper J."/>
            <person name="Damon W."/>
            <person name="Desjardin D."/>
            <person name="Finy P."/>
            <person name="Geml J."/>
            <person name="Haridas S."/>
            <person name="Hughes K."/>
            <person name="Justo A."/>
            <person name="Karasinski D."/>
            <person name="Kautmanova I."/>
            <person name="Kiss B."/>
            <person name="Kocsube S."/>
            <person name="Kotiranta H."/>
            <person name="LaButti K.M."/>
            <person name="Lechner B.E."/>
            <person name="Liimatainen K."/>
            <person name="Lipzen A."/>
            <person name="Lukacs Z."/>
            <person name="Mihaltcheva S."/>
            <person name="Morgado L.N."/>
            <person name="Niskanen T."/>
            <person name="Noordeloos M.E."/>
            <person name="Ohm R.A."/>
            <person name="Ortiz-Santana B."/>
            <person name="Ovrebo C."/>
            <person name="Racz N."/>
            <person name="Riley R."/>
            <person name="Savchenko A."/>
            <person name="Shiryaev A."/>
            <person name="Soop K."/>
            <person name="Spirin V."/>
            <person name="Szebenyi C."/>
            <person name="Tomsovsky M."/>
            <person name="Tulloss R.E."/>
            <person name="Uehling J."/>
            <person name="Grigoriev I.V."/>
            <person name="Vagvolgyi C."/>
            <person name="Papp T."/>
            <person name="Martin F.M."/>
            <person name="Miettinen O."/>
            <person name="Hibbett D.S."/>
            <person name="Nagy L.G."/>
        </authorList>
    </citation>
    <scope>NUCLEOTIDE SEQUENCE [LARGE SCALE GENOMIC DNA]</scope>
    <source>
        <strain evidence="2 3">CBS 309.79</strain>
    </source>
</reference>
<keyword evidence="3" id="KW-1185">Reference proteome</keyword>
<dbReference type="Proteomes" id="UP000305067">
    <property type="component" value="Unassembled WGS sequence"/>
</dbReference>
<evidence type="ECO:0000256" key="1">
    <source>
        <dbReference type="SAM" id="Phobius"/>
    </source>
</evidence>
<dbReference type="AlphaFoldDB" id="A0A5C3Q5K0"/>
<gene>
    <name evidence="2" type="ORF">BDV98DRAFT_298390</name>
</gene>
<feature type="transmembrane region" description="Helical" evidence="1">
    <location>
        <begin position="29"/>
        <end position="47"/>
    </location>
</feature>
<name>A0A5C3Q5K0_9AGAR</name>
<organism evidence="2 3">
    <name type="scientific">Pterulicium gracile</name>
    <dbReference type="NCBI Taxonomy" id="1884261"/>
    <lineage>
        <taxon>Eukaryota</taxon>
        <taxon>Fungi</taxon>
        <taxon>Dikarya</taxon>
        <taxon>Basidiomycota</taxon>
        <taxon>Agaricomycotina</taxon>
        <taxon>Agaricomycetes</taxon>
        <taxon>Agaricomycetidae</taxon>
        <taxon>Agaricales</taxon>
        <taxon>Pleurotineae</taxon>
        <taxon>Pterulaceae</taxon>
        <taxon>Pterulicium</taxon>
    </lineage>
</organism>
<accession>A0A5C3Q5K0</accession>
<keyword evidence="1" id="KW-0472">Membrane</keyword>
<dbReference type="EMBL" id="ML178854">
    <property type="protein sequence ID" value="TFK96806.1"/>
    <property type="molecule type" value="Genomic_DNA"/>
</dbReference>
<evidence type="ECO:0000313" key="2">
    <source>
        <dbReference type="EMBL" id="TFK96806.1"/>
    </source>
</evidence>
<keyword evidence="1" id="KW-1133">Transmembrane helix</keyword>
<sequence>MTGLSCNTRIASLNSARYAVLSVSLIRAVFNRLVIILLPVLPGTYLVDDYSPLMRSSTQCTHCCYLAITCMYKVIRDVCTVDRSVGSVRRCLLGSTRR</sequence>
<proteinExistence type="predicted"/>
<evidence type="ECO:0000313" key="3">
    <source>
        <dbReference type="Proteomes" id="UP000305067"/>
    </source>
</evidence>
<protein>
    <submittedName>
        <fullName evidence="2">Uncharacterized protein</fullName>
    </submittedName>
</protein>